<evidence type="ECO:0000259" key="10">
    <source>
        <dbReference type="Pfam" id="PF02879"/>
    </source>
</evidence>
<dbReference type="GO" id="GO:0000287">
    <property type="term" value="F:magnesium ion binding"/>
    <property type="evidence" value="ECO:0007669"/>
    <property type="project" value="InterPro"/>
</dbReference>
<feature type="domain" description="Alpha-D-phosphohexomutase alpha/beta/alpha" evidence="10">
    <location>
        <begin position="183"/>
        <end position="265"/>
    </location>
</feature>
<evidence type="ECO:0000256" key="5">
    <source>
        <dbReference type="ARBA" id="ARBA00022842"/>
    </source>
</evidence>
<dbReference type="InterPro" id="IPR036900">
    <property type="entry name" value="A-D-PHexomutase_C_sf"/>
</dbReference>
<evidence type="ECO:0000256" key="3">
    <source>
        <dbReference type="ARBA" id="ARBA00022553"/>
    </source>
</evidence>
<evidence type="ECO:0000313" key="13">
    <source>
        <dbReference type="Proteomes" id="UP001321047"/>
    </source>
</evidence>
<comment type="cofactor">
    <cofactor evidence="1">
        <name>Mg(2+)</name>
        <dbReference type="ChEBI" id="CHEBI:18420"/>
    </cofactor>
</comment>
<dbReference type="PANTHER" id="PTHR45745">
    <property type="entry name" value="PHOSPHOMANNOMUTASE 45A"/>
    <property type="match status" value="1"/>
</dbReference>
<evidence type="ECO:0000259" key="8">
    <source>
        <dbReference type="Pfam" id="PF00408"/>
    </source>
</evidence>
<dbReference type="PROSITE" id="PS00710">
    <property type="entry name" value="PGM_PMM"/>
    <property type="match status" value="1"/>
</dbReference>
<dbReference type="InterPro" id="IPR005844">
    <property type="entry name" value="A-D-PHexomutase_a/b/a-I"/>
</dbReference>
<dbReference type="SUPFAM" id="SSF53738">
    <property type="entry name" value="Phosphoglucomutase, first 3 domains"/>
    <property type="match status" value="3"/>
</dbReference>
<reference evidence="12 13" key="1">
    <citation type="submission" date="2022-09" db="EMBL/GenBank/DDBJ databases">
        <title>Enrichment on poylsaccharides allowed isolation of novel metabolic and taxonomic groups of Haloarchaea.</title>
        <authorList>
            <person name="Sorokin D.Y."/>
            <person name="Elcheninov A.G."/>
            <person name="Khizhniak T.V."/>
            <person name="Kolganova T.V."/>
            <person name="Kublanov I.V."/>
        </authorList>
    </citation>
    <scope>NUCLEOTIDE SEQUENCE [LARGE SCALE GENOMIC DNA]</scope>
    <source>
        <strain evidence="12 13">AArc-curdl1</strain>
    </source>
</reference>
<evidence type="ECO:0000259" key="11">
    <source>
        <dbReference type="Pfam" id="PF02880"/>
    </source>
</evidence>
<comment type="similarity">
    <text evidence="2 7">Belongs to the phosphohexose mutase family.</text>
</comment>
<proteinExistence type="inferred from homology"/>
<evidence type="ECO:0000256" key="7">
    <source>
        <dbReference type="RuleBase" id="RU004326"/>
    </source>
</evidence>
<keyword evidence="5 7" id="KW-0460">Magnesium</keyword>
<dbReference type="PANTHER" id="PTHR45745:SF1">
    <property type="entry name" value="PHOSPHOGLUCOMUTASE 2B-RELATED"/>
    <property type="match status" value="1"/>
</dbReference>
<dbReference type="InterPro" id="IPR005841">
    <property type="entry name" value="Alpha-D-phosphohexomutase_SF"/>
</dbReference>
<keyword evidence="4 7" id="KW-0479">Metal-binding</keyword>
<dbReference type="Gene3D" id="3.40.120.10">
    <property type="entry name" value="Alpha-D-Glucose-1,6-Bisphosphate, subunit A, domain 3"/>
    <property type="match status" value="3"/>
</dbReference>
<keyword evidence="6" id="KW-0413">Isomerase</keyword>
<evidence type="ECO:0000256" key="1">
    <source>
        <dbReference type="ARBA" id="ARBA00001946"/>
    </source>
</evidence>
<dbReference type="Pfam" id="PF00408">
    <property type="entry name" value="PGM_PMM_IV"/>
    <property type="match status" value="1"/>
</dbReference>
<feature type="domain" description="Alpha-D-phosphohexomutase alpha/beta/alpha" evidence="11">
    <location>
        <begin position="273"/>
        <end position="369"/>
    </location>
</feature>
<name>A0AAP3E9B7_9EURY</name>
<dbReference type="GO" id="GO:0006166">
    <property type="term" value="P:purine ribonucleoside salvage"/>
    <property type="evidence" value="ECO:0007669"/>
    <property type="project" value="TreeGrafter"/>
</dbReference>
<evidence type="ECO:0000259" key="9">
    <source>
        <dbReference type="Pfam" id="PF02878"/>
    </source>
</evidence>
<evidence type="ECO:0000256" key="2">
    <source>
        <dbReference type="ARBA" id="ARBA00010231"/>
    </source>
</evidence>
<dbReference type="CDD" id="cd05800">
    <property type="entry name" value="PGM_like2"/>
    <property type="match status" value="1"/>
</dbReference>
<gene>
    <name evidence="12" type="ORF">OB919_18710</name>
</gene>
<dbReference type="Pfam" id="PF02878">
    <property type="entry name" value="PGM_PMM_I"/>
    <property type="match status" value="1"/>
</dbReference>
<organism evidence="12 13">
    <name type="scientific">Natronosalvus hydrolyticus</name>
    <dbReference type="NCBI Taxonomy" id="2979988"/>
    <lineage>
        <taxon>Archaea</taxon>
        <taxon>Methanobacteriati</taxon>
        <taxon>Methanobacteriota</taxon>
        <taxon>Stenosarchaea group</taxon>
        <taxon>Halobacteria</taxon>
        <taxon>Halobacteriales</taxon>
        <taxon>Natrialbaceae</taxon>
        <taxon>Natronosalvus</taxon>
    </lineage>
</organism>
<dbReference type="Gene3D" id="3.30.310.50">
    <property type="entry name" value="Alpha-D-phosphohexomutase, C-terminal domain"/>
    <property type="match status" value="1"/>
</dbReference>
<dbReference type="GO" id="GO:0005975">
    <property type="term" value="P:carbohydrate metabolic process"/>
    <property type="evidence" value="ECO:0007669"/>
    <property type="project" value="InterPro"/>
</dbReference>
<keyword evidence="3" id="KW-0597">Phosphoprotein</keyword>
<dbReference type="GO" id="GO:0008973">
    <property type="term" value="F:phosphopentomutase activity"/>
    <property type="evidence" value="ECO:0007669"/>
    <property type="project" value="TreeGrafter"/>
</dbReference>
<dbReference type="SUPFAM" id="SSF55957">
    <property type="entry name" value="Phosphoglucomutase, C-terminal domain"/>
    <property type="match status" value="1"/>
</dbReference>
<accession>A0AAP3E9B7</accession>
<dbReference type="PRINTS" id="PR00509">
    <property type="entry name" value="PGMPMM"/>
</dbReference>
<dbReference type="Proteomes" id="UP001321047">
    <property type="component" value="Unassembled WGS sequence"/>
</dbReference>
<protein>
    <submittedName>
        <fullName evidence="12">Phosphoglucomutase/phosphomannomutase family protein</fullName>
    </submittedName>
</protein>
<evidence type="ECO:0000313" key="12">
    <source>
        <dbReference type="EMBL" id="MCU4753984.1"/>
    </source>
</evidence>
<feature type="domain" description="Alpha-D-phosphohexomutase alpha/beta/alpha" evidence="9">
    <location>
        <begin position="4"/>
        <end position="134"/>
    </location>
</feature>
<dbReference type="InterPro" id="IPR005843">
    <property type="entry name" value="A-D-PHexomutase_C"/>
</dbReference>
<evidence type="ECO:0000256" key="4">
    <source>
        <dbReference type="ARBA" id="ARBA00022723"/>
    </source>
</evidence>
<dbReference type="EMBL" id="JAOPJZ010000026">
    <property type="protein sequence ID" value="MCU4753984.1"/>
    <property type="molecule type" value="Genomic_DNA"/>
</dbReference>
<keyword evidence="13" id="KW-1185">Reference proteome</keyword>
<dbReference type="InterPro" id="IPR016066">
    <property type="entry name" value="A-D-PHexomutase_CS"/>
</dbReference>
<dbReference type="RefSeq" id="WP_342810289.1">
    <property type="nucleotide sequence ID" value="NZ_JAOPJZ010000026.1"/>
</dbReference>
<comment type="caution">
    <text evidence="12">The sequence shown here is derived from an EMBL/GenBank/DDBJ whole genome shotgun (WGS) entry which is preliminary data.</text>
</comment>
<evidence type="ECO:0000256" key="6">
    <source>
        <dbReference type="ARBA" id="ARBA00023235"/>
    </source>
</evidence>
<dbReference type="InterPro" id="IPR016055">
    <property type="entry name" value="A-D-PHexomutase_a/b/a-I/II/III"/>
</dbReference>
<dbReference type="InterPro" id="IPR005846">
    <property type="entry name" value="A-D-PHexomutase_a/b/a-III"/>
</dbReference>
<dbReference type="InterPro" id="IPR005845">
    <property type="entry name" value="A-D-PHexomutase_a/b/a-II"/>
</dbReference>
<sequence length="473" mass="50327">MEQIAFGTDGWRAPLDTFTPDRVRMVAQGIASTLRAEGHDQPVVVGYDAREGSRGFAEEVSRVLCANGFDVLLSERDRPTPLYAYTVVDRECAGAVVITASHNPPSDNGIKFIPSDGAPALPPVMDAISDSLAEPTPLPADEHGSVRGFDPLEDHATHCLELTESVLEDASGTDGTDVHTHLEGLTVAYDAMHGSGRGTTDALLERAGAGVERLRCTRDSEFGGGAPEPAAETLEELADVVTSGAADLGVANDGDADRIAVVTPERGYLDENLLFAALFDWLLESRSGPAIRTVSTTSLLDRIGEAHGELVYEVPVGFKWVAQGMAEHDALVGGEESGGFSVRGHVREKDGVLVALLTACMHAAEPIDDRVDRLLEIHGHIVQRKTSVPCPDGEKASRLEALADDVPNTVAGAAVESVNTADGYKLALEDGSWLLVRPSGTEPVLRVYAEAETLDRVTELLEAGERLLESVRE</sequence>
<feature type="domain" description="Alpha-D-phosphohexomutase C-terminal" evidence="8">
    <location>
        <begin position="388"/>
        <end position="462"/>
    </location>
</feature>
<dbReference type="Pfam" id="PF02879">
    <property type="entry name" value="PGM_PMM_II"/>
    <property type="match status" value="1"/>
</dbReference>
<dbReference type="Pfam" id="PF02880">
    <property type="entry name" value="PGM_PMM_III"/>
    <property type="match status" value="1"/>
</dbReference>
<dbReference type="AlphaFoldDB" id="A0AAP3E9B7"/>